<dbReference type="SMART" id="SM00955">
    <property type="entry name" value="RNB"/>
    <property type="match status" value="1"/>
</dbReference>
<feature type="compositionally biased region" description="Basic and acidic residues" evidence="9">
    <location>
        <begin position="762"/>
        <end position="777"/>
    </location>
</feature>
<gene>
    <name evidence="8 11" type="primary">rnr</name>
    <name evidence="11" type="ORF">G7057_00385</name>
</gene>
<dbReference type="PROSITE" id="PS01175">
    <property type="entry name" value="RIBONUCLEASE_II"/>
    <property type="match status" value="1"/>
</dbReference>
<reference evidence="11 12" key="1">
    <citation type="journal article" date="2017" name="Int. J. Syst. Evol. Microbiol.">
        <title>Jeotgalibaca porci sp. nov. and Jeotgalibaca arthritidis sp. nov., isolated from pigs, and emended description of the genus Jeotgalibaca.</title>
        <authorList>
            <person name="Zamora L."/>
            <person name="Perez-Sancho M."/>
            <person name="Dominguez L."/>
            <person name="Fernandez-Garayzabal J.F."/>
            <person name="Vela A.I."/>
        </authorList>
    </citation>
    <scope>NUCLEOTIDE SEQUENCE [LARGE SCALE GENOMIC DNA]</scope>
    <source>
        <strain evidence="11 12">CECT 9157</strain>
    </source>
</reference>
<dbReference type="GO" id="GO:0008859">
    <property type="term" value="F:exoribonuclease II activity"/>
    <property type="evidence" value="ECO:0007669"/>
    <property type="project" value="UniProtKB-UniRule"/>
</dbReference>
<dbReference type="PANTHER" id="PTHR23355">
    <property type="entry name" value="RIBONUCLEASE"/>
    <property type="match status" value="1"/>
</dbReference>
<dbReference type="CDD" id="cd04471">
    <property type="entry name" value="S1_RNase_R"/>
    <property type="match status" value="1"/>
</dbReference>
<protein>
    <recommendedName>
        <fullName evidence="8">Ribonuclease R</fullName>
        <shortName evidence="8">RNase R</shortName>
        <ecNumber evidence="8">3.1.13.1</ecNumber>
    </recommendedName>
</protein>
<keyword evidence="3 8" id="KW-0963">Cytoplasm</keyword>
<dbReference type="NCBIfam" id="TIGR02063">
    <property type="entry name" value="RNase_R"/>
    <property type="match status" value="1"/>
</dbReference>
<evidence type="ECO:0000256" key="9">
    <source>
        <dbReference type="SAM" id="MobiDB-lite"/>
    </source>
</evidence>
<proteinExistence type="inferred from homology"/>
<dbReference type="Pfam" id="PF00773">
    <property type="entry name" value="RNB"/>
    <property type="match status" value="1"/>
</dbReference>
<dbReference type="InterPro" id="IPR011805">
    <property type="entry name" value="RNase_R"/>
</dbReference>
<dbReference type="RefSeq" id="WP_166160534.1">
    <property type="nucleotide sequence ID" value="NZ_CP049740.1"/>
</dbReference>
<dbReference type="InterPro" id="IPR040476">
    <property type="entry name" value="CSD2"/>
</dbReference>
<evidence type="ECO:0000259" key="10">
    <source>
        <dbReference type="PROSITE" id="PS50126"/>
    </source>
</evidence>
<evidence type="ECO:0000256" key="7">
    <source>
        <dbReference type="ARBA" id="ARBA00022884"/>
    </source>
</evidence>
<keyword evidence="7 8" id="KW-0694">RNA-binding</keyword>
<accession>A0A6G7K754</accession>
<comment type="subcellular location">
    <subcellularLocation>
        <location evidence="2 8">Cytoplasm</location>
    </subcellularLocation>
</comment>
<evidence type="ECO:0000313" key="12">
    <source>
        <dbReference type="Proteomes" id="UP000501451"/>
    </source>
</evidence>
<comment type="function">
    <text evidence="8">3'-5' exoribonuclease that releases 5'-nucleoside monophosphates and is involved in maturation of structured RNAs.</text>
</comment>
<dbReference type="Pfam" id="PF08206">
    <property type="entry name" value="OB_RNB"/>
    <property type="match status" value="1"/>
</dbReference>
<dbReference type="Proteomes" id="UP000501451">
    <property type="component" value="Chromosome"/>
</dbReference>
<dbReference type="InterPro" id="IPR013223">
    <property type="entry name" value="RNase_B_OB_dom"/>
</dbReference>
<feature type="domain" description="S1 motif" evidence="10">
    <location>
        <begin position="640"/>
        <end position="720"/>
    </location>
</feature>
<keyword evidence="4 8" id="KW-0540">Nuclease</keyword>
<dbReference type="PROSITE" id="PS50126">
    <property type="entry name" value="S1"/>
    <property type="match status" value="1"/>
</dbReference>
<dbReference type="Pfam" id="PF17876">
    <property type="entry name" value="CSD2"/>
    <property type="match status" value="1"/>
</dbReference>
<dbReference type="InterPro" id="IPR001900">
    <property type="entry name" value="RNase_II/R"/>
</dbReference>
<dbReference type="InterPro" id="IPR022966">
    <property type="entry name" value="RNase_II/R_CS"/>
</dbReference>
<evidence type="ECO:0000313" key="11">
    <source>
        <dbReference type="EMBL" id="QII81078.1"/>
    </source>
</evidence>
<dbReference type="InterPro" id="IPR003029">
    <property type="entry name" value="S1_domain"/>
</dbReference>
<organism evidence="11 12">
    <name type="scientific">Jeotgalibaca arthritidis</name>
    <dbReference type="NCBI Taxonomy" id="1868794"/>
    <lineage>
        <taxon>Bacteria</taxon>
        <taxon>Bacillati</taxon>
        <taxon>Bacillota</taxon>
        <taxon>Bacilli</taxon>
        <taxon>Lactobacillales</taxon>
        <taxon>Carnobacteriaceae</taxon>
        <taxon>Jeotgalibaca</taxon>
    </lineage>
</organism>
<evidence type="ECO:0000256" key="4">
    <source>
        <dbReference type="ARBA" id="ARBA00022722"/>
    </source>
</evidence>
<keyword evidence="5 8" id="KW-0378">Hydrolase</keyword>
<dbReference type="EMBL" id="CP049740">
    <property type="protein sequence ID" value="QII81078.1"/>
    <property type="molecule type" value="Genomic_DNA"/>
</dbReference>
<dbReference type="HAMAP" id="MF_01895">
    <property type="entry name" value="RNase_R"/>
    <property type="match status" value="1"/>
</dbReference>
<dbReference type="GO" id="GO:0005829">
    <property type="term" value="C:cytosol"/>
    <property type="evidence" value="ECO:0007669"/>
    <property type="project" value="TreeGrafter"/>
</dbReference>
<evidence type="ECO:0000256" key="2">
    <source>
        <dbReference type="ARBA" id="ARBA00004496"/>
    </source>
</evidence>
<feature type="compositionally biased region" description="Basic residues" evidence="9">
    <location>
        <begin position="736"/>
        <end position="745"/>
    </location>
</feature>
<evidence type="ECO:0000256" key="6">
    <source>
        <dbReference type="ARBA" id="ARBA00022839"/>
    </source>
</evidence>
<evidence type="ECO:0000256" key="5">
    <source>
        <dbReference type="ARBA" id="ARBA00022801"/>
    </source>
</evidence>
<comment type="similarity">
    <text evidence="8">Belongs to the RNR ribonuclease family. RNase R subfamily.</text>
</comment>
<dbReference type="AlphaFoldDB" id="A0A6G7K754"/>
<keyword evidence="6 8" id="KW-0269">Exonuclease</keyword>
<dbReference type="InterPro" id="IPR050180">
    <property type="entry name" value="RNR_Ribonuclease"/>
</dbReference>
<dbReference type="KEGG" id="jar:G7057_00385"/>
<dbReference type="InterPro" id="IPR004476">
    <property type="entry name" value="RNase_II/RNase_R"/>
</dbReference>
<dbReference type="SMART" id="SM00316">
    <property type="entry name" value="S1"/>
    <property type="match status" value="1"/>
</dbReference>
<evidence type="ECO:0000256" key="1">
    <source>
        <dbReference type="ARBA" id="ARBA00001849"/>
    </source>
</evidence>
<evidence type="ECO:0000256" key="3">
    <source>
        <dbReference type="ARBA" id="ARBA00022490"/>
    </source>
</evidence>
<dbReference type="Gene3D" id="2.40.50.140">
    <property type="entry name" value="Nucleic acid-binding proteins"/>
    <property type="match status" value="2"/>
</dbReference>
<dbReference type="NCBIfam" id="TIGR00358">
    <property type="entry name" value="3_prime_RNase"/>
    <property type="match status" value="1"/>
</dbReference>
<dbReference type="Pfam" id="PF00575">
    <property type="entry name" value="S1"/>
    <property type="match status" value="1"/>
</dbReference>
<dbReference type="SUPFAM" id="SSF50249">
    <property type="entry name" value="Nucleic acid-binding proteins"/>
    <property type="match status" value="4"/>
</dbReference>
<sequence>MTQTEHVLNQVIDYLQEHQYDSYSVKQLSVALGYDDSKSFNNLVKAIAKAEQAGQIVLNREGKFRIKRDDATLVGTFRANDRGFGFVDYDPAEDDIYISKEQTASAMEGDQVEVVITHKPEPWNSKGPEGKITKIIARKTNRIVGEFFPYDAPRREETGYLGYVVPQDNKIKQMLLYVQPTGLHPVEGSIVVSEVVEYPNSDNPVAMTGIVTQEIGHKNAPGVDILSILYKLGIPTEFPEDAIQQAEAIPFEIPEDEYTNRRDLRDQVTITIDGADAKDLDDAISMSILANGNYQLSVHIADVSYFVTEHSAIDREAFERGTSVYLTDRVVPMLPQKLSNGVCSLLPHEDRLAMSCVMEIDYKGDVVKYDIFPSIINSNQRFTYTAVNAILEDRDRETRDVFIEYVNLLEDMGGLHKILEKKRKVRGSIDFDTTESKIIVDEAGHPLDIKVVERGVGERLIESFMLAANETVAAHFTRRKLPAIYRIHEQPDPVKMLRFMEFVTTFGMVVTGSNESIKPKQLQNILQKTADEPYHAVVASVLLRSMKQAKYDTNPIGHYGLATKDYTHFTSPIRRYPDLIVHRLLRMYLTDKQTAEQRDKWEQKLSDISVQSSVTERRSVDAERETDSLKKTEFMVDKVGQQFEGVISSVTKFGIFVELPNTIEGLVHISNMKQDYFNYLESHMVLLGERTGMIFRIGQKVRIEVTKADVDSREIDFALVEDDELTVYNQEIQTPSRKKNGKSKPRSNQDRGMKGHRKKRKDNGGSREKTSNKQGGEKKKRSKKKR</sequence>
<dbReference type="GO" id="GO:0006402">
    <property type="term" value="P:mRNA catabolic process"/>
    <property type="evidence" value="ECO:0007669"/>
    <property type="project" value="TreeGrafter"/>
</dbReference>
<dbReference type="InterPro" id="IPR012340">
    <property type="entry name" value="NA-bd_OB-fold"/>
</dbReference>
<evidence type="ECO:0000256" key="8">
    <source>
        <dbReference type="HAMAP-Rule" id="MF_01895"/>
    </source>
</evidence>
<dbReference type="GO" id="GO:0003723">
    <property type="term" value="F:RNA binding"/>
    <property type="evidence" value="ECO:0007669"/>
    <property type="project" value="UniProtKB-UniRule"/>
</dbReference>
<feature type="region of interest" description="Disordered" evidence="9">
    <location>
        <begin position="730"/>
        <end position="786"/>
    </location>
</feature>
<dbReference type="PANTHER" id="PTHR23355:SF9">
    <property type="entry name" value="DIS3-LIKE EXONUCLEASE 2"/>
    <property type="match status" value="1"/>
</dbReference>
<dbReference type="EC" id="3.1.13.1" evidence="8"/>
<keyword evidence="12" id="KW-1185">Reference proteome</keyword>
<comment type="catalytic activity">
    <reaction evidence="1 8">
        <text>Exonucleolytic cleavage in the 3'- to 5'-direction to yield nucleoside 5'-phosphates.</text>
        <dbReference type="EC" id="3.1.13.1"/>
    </reaction>
</comment>
<name>A0A6G7K754_9LACT</name>